<dbReference type="Gene3D" id="1.25.40.10">
    <property type="entry name" value="Tetratricopeptide repeat domain"/>
    <property type="match status" value="1"/>
</dbReference>
<sequence>MRGDGTPEFQTLEVDSVDTRRCDMSSDPNGGPDGVVVSVCDYHAEGPGFDFLRAVAYYRFAEELAKTRKRTNAVMNDRAMANICINQLADARDDVDTAMELDPTSMDNKYANAYLFYQENKFEDSLIQSEREFRRRQKPNYFLHGIQFATGTIENCVGTSGRPFTDPKVLGQTIIDMKLKELDMSKPPKMMSISKRIKKEKALIKKKKCMSKKILGGLAEDKPFLIETPDRSALSFGNEDNIKMIKDIFEDGNKQMRITEATLWKRKPLYSMMNRPSRLSAKMIRNRSEDETARKNVASGEVLRQLGVMNVALGNREWARCYKIGGRIRELIMSYPDNFLPQRAQFVKAVHFLLGQNYLTTKVIIPWWPDGRNDERIYYMLGATKIEGNILELYKDSFHSNIVNNKKFMEKTLEELDLTKDDMEVAFLSYELACCLSIQGKTEEMKNRIEDCILASRKAGDLVWYINGLFLLARAEVQDRKLFDARVYLTAAGQLSAKFGLLLPQKFAQRSIVLLKRIEGEKPSVISLNEERKKELMDVMANEELMCRLAIVLRDIKCQPVELRMPLVPGMPRVMEEPPTREQSEPECKPTKLIAKKIQKVLAEAIQKKIDKLPTPHIADDFEIPK</sequence>
<dbReference type="PANTHER" id="PTHR21391:SF0">
    <property type="entry name" value="AT04489P-RELATED"/>
    <property type="match status" value="1"/>
</dbReference>
<proteinExistence type="predicted"/>
<accession>A0ABD0Y6L5</accession>
<dbReference type="AlphaFoldDB" id="A0ABD0Y6L5"/>
<evidence type="ECO:0000313" key="2">
    <source>
        <dbReference type="Proteomes" id="UP001558652"/>
    </source>
</evidence>
<dbReference type="PANTHER" id="PTHR21391">
    <property type="entry name" value="AT04489P-RELATED"/>
    <property type="match status" value="1"/>
</dbReference>
<dbReference type="InterPro" id="IPR011990">
    <property type="entry name" value="TPR-like_helical_dom_sf"/>
</dbReference>
<dbReference type="EMBL" id="JBFDAA010000013">
    <property type="protein sequence ID" value="KAL1122664.1"/>
    <property type="molecule type" value="Genomic_DNA"/>
</dbReference>
<gene>
    <name evidence="1" type="ORF">AAG570_002991</name>
</gene>
<comment type="caution">
    <text evidence="1">The sequence shown here is derived from an EMBL/GenBank/DDBJ whole genome shotgun (WGS) entry which is preliminary data.</text>
</comment>
<dbReference type="Proteomes" id="UP001558652">
    <property type="component" value="Unassembled WGS sequence"/>
</dbReference>
<evidence type="ECO:0000313" key="1">
    <source>
        <dbReference type="EMBL" id="KAL1122664.1"/>
    </source>
</evidence>
<reference evidence="1 2" key="1">
    <citation type="submission" date="2024-07" db="EMBL/GenBank/DDBJ databases">
        <title>Chromosome-level genome assembly of the water stick insect Ranatra chinensis (Heteroptera: Nepidae).</title>
        <authorList>
            <person name="Liu X."/>
        </authorList>
    </citation>
    <scope>NUCLEOTIDE SEQUENCE [LARGE SCALE GENOMIC DNA]</scope>
    <source>
        <strain evidence="1">Cailab_2021Rc</strain>
        <tissue evidence="1">Muscle</tissue>
    </source>
</reference>
<keyword evidence="2" id="KW-1185">Reference proteome</keyword>
<name>A0ABD0Y6L5_9HEMI</name>
<protein>
    <submittedName>
        <fullName evidence="1">Uncharacterized protein</fullName>
    </submittedName>
</protein>
<organism evidence="1 2">
    <name type="scientific">Ranatra chinensis</name>
    <dbReference type="NCBI Taxonomy" id="642074"/>
    <lineage>
        <taxon>Eukaryota</taxon>
        <taxon>Metazoa</taxon>
        <taxon>Ecdysozoa</taxon>
        <taxon>Arthropoda</taxon>
        <taxon>Hexapoda</taxon>
        <taxon>Insecta</taxon>
        <taxon>Pterygota</taxon>
        <taxon>Neoptera</taxon>
        <taxon>Paraneoptera</taxon>
        <taxon>Hemiptera</taxon>
        <taxon>Heteroptera</taxon>
        <taxon>Panheteroptera</taxon>
        <taxon>Nepomorpha</taxon>
        <taxon>Nepidae</taxon>
        <taxon>Ranatrinae</taxon>
        <taxon>Ranatra</taxon>
    </lineage>
</organism>
<dbReference type="SUPFAM" id="SSF48452">
    <property type="entry name" value="TPR-like"/>
    <property type="match status" value="1"/>
</dbReference>